<evidence type="ECO:0000313" key="4">
    <source>
        <dbReference type="Proteomes" id="UP001172101"/>
    </source>
</evidence>
<protein>
    <submittedName>
        <fullName evidence="3">Heterokaryon incompatibility protein-domain-containing protein</fullName>
    </submittedName>
</protein>
<evidence type="ECO:0000259" key="2">
    <source>
        <dbReference type="Pfam" id="PF06985"/>
    </source>
</evidence>
<gene>
    <name evidence="3" type="ORF">B0T26DRAFT_753623</name>
</gene>
<accession>A0AA40DU65</accession>
<name>A0AA40DU65_9PEZI</name>
<dbReference type="Pfam" id="PF06985">
    <property type="entry name" value="HET"/>
    <property type="match status" value="1"/>
</dbReference>
<organism evidence="3 4">
    <name type="scientific">Lasiosphaeria miniovina</name>
    <dbReference type="NCBI Taxonomy" id="1954250"/>
    <lineage>
        <taxon>Eukaryota</taxon>
        <taxon>Fungi</taxon>
        <taxon>Dikarya</taxon>
        <taxon>Ascomycota</taxon>
        <taxon>Pezizomycotina</taxon>
        <taxon>Sordariomycetes</taxon>
        <taxon>Sordariomycetidae</taxon>
        <taxon>Sordariales</taxon>
        <taxon>Lasiosphaeriaceae</taxon>
        <taxon>Lasiosphaeria</taxon>
    </lineage>
</organism>
<feature type="domain" description="Heterokaryon incompatibility" evidence="2">
    <location>
        <begin position="70"/>
        <end position="167"/>
    </location>
</feature>
<dbReference type="AlphaFoldDB" id="A0AA40DU65"/>
<dbReference type="Proteomes" id="UP001172101">
    <property type="component" value="Unassembled WGS sequence"/>
</dbReference>
<dbReference type="InterPro" id="IPR010730">
    <property type="entry name" value="HET"/>
</dbReference>
<comment type="caution">
    <text evidence="3">The sequence shown here is derived from an EMBL/GenBank/DDBJ whole genome shotgun (WGS) entry which is preliminary data.</text>
</comment>
<evidence type="ECO:0000256" key="1">
    <source>
        <dbReference type="SAM" id="MobiDB-lite"/>
    </source>
</evidence>
<sequence>MLYERHNYTPNGWKNPRLKLGPKTPVEQGGELRVTATEMETLNKEFVRLVINHRGKISTYMALSHCWGTLAKIFKDAIEVTRRMGVRHLWIDALCIVQDSQDDWASESVKMGSIYEGSLLTIAASVAGHSLGGCFNDKSMPHDHLTWGKTNTVQISPLNTRGWTYQERVLSPRTIHFAASQAVWECRELYRLEDLLASPLPRWYNSFVKNTFRTKAATVLGDGRDPDRDPVRFWYNELVSFEYSRREFTRPADCLIALAGLASIWNKQRLSGSDTYLAGIWLSRLAFGLAWERNYRDTYWSSSDSDGDDDPPSTITAAAQQQQPRPRRPTWSWTSHDGHVSWQDGSFTPAFYLEFLHSNLEYLGSASSNNNSGSKASEFSPVVVGYIAVRGLVAAAPLDTGWPLAELRGNPPENIDVDATLDGYPVVLKMDYRSHPKADDGLPLPLYALALGDEIELHLF</sequence>
<dbReference type="PANTHER" id="PTHR33112">
    <property type="entry name" value="DOMAIN PROTEIN, PUTATIVE-RELATED"/>
    <property type="match status" value="1"/>
</dbReference>
<dbReference type="PANTHER" id="PTHR33112:SF10">
    <property type="entry name" value="TOL"/>
    <property type="match status" value="1"/>
</dbReference>
<feature type="region of interest" description="Disordered" evidence="1">
    <location>
        <begin position="301"/>
        <end position="334"/>
    </location>
</feature>
<dbReference type="EMBL" id="JAUIRO010000005">
    <property type="protein sequence ID" value="KAK0713527.1"/>
    <property type="molecule type" value="Genomic_DNA"/>
</dbReference>
<evidence type="ECO:0000313" key="3">
    <source>
        <dbReference type="EMBL" id="KAK0713527.1"/>
    </source>
</evidence>
<dbReference type="RefSeq" id="XP_060294850.1">
    <property type="nucleotide sequence ID" value="XM_060445712.1"/>
</dbReference>
<dbReference type="GeneID" id="85328982"/>
<proteinExistence type="predicted"/>
<keyword evidence="4" id="KW-1185">Reference proteome</keyword>
<reference evidence="3" key="1">
    <citation type="submission" date="2023-06" db="EMBL/GenBank/DDBJ databases">
        <title>Genome-scale phylogeny and comparative genomics of the fungal order Sordariales.</title>
        <authorList>
            <consortium name="Lawrence Berkeley National Laboratory"/>
            <person name="Hensen N."/>
            <person name="Bonometti L."/>
            <person name="Westerberg I."/>
            <person name="Brannstrom I.O."/>
            <person name="Guillou S."/>
            <person name="Cros-Aarteil S."/>
            <person name="Calhoun S."/>
            <person name="Haridas S."/>
            <person name="Kuo A."/>
            <person name="Mondo S."/>
            <person name="Pangilinan J."/>
            <person name="Riley R."/>
            <person name="LaButti K."/>
            <person name="Andreopoulos B."/>
            <person name="Lipzen A."/>
            <person name="Chen C."/>
            <person name="Yanf M."/>
            <person name="Daum C."/>
            <person name="Ng V."/>
            <person name="Clum A."/>
            <person name="Steindorff A."/>
            <person name="Ohm R."/>
            <person name="Martin F."/>
            <person name="Silar P."/>
            <person name="Natvig D."/>
            <person name="Lalanne C."/>
            <person name="Gautier V."/>
            <person name="Ament-velasquez S.L."/>
            <person name="Kruys A."/>
            <person name="Hutchinson M.I."/>
            <person name="Powell A.J."/>
            <person name="Barry K."/>
            <person name="Miller A.N."/>
            <person name="Grigoriev I.V."/>
            <person name="Debuchy R."/>
            <person name="Gladieux P."/>
            <person name="Thoren M.H."/>
            <person name="Johannesson H."/>
        </authorList>
    </citation>
    <scope>NUCLEOTIDE SEQUENCE</scope>
    <source>
        <strain evidence="3">SMH2392-1A</strain>
    </source>
</reference>